<dbReference type="GO" id="GO:0005524">
    <property type="term" value="F:ATP binding"/>
    <property type="evidence" value="ECO:0007669"/>
    <property type="project" value="UniProtKB-KW"/>
</dbReference>
<dbReference type="Pfam" id="PF00005">
    <property type="entry name" value="ABC_tran"/>
    <property type="match status" value="1"/>
</dbReference>
<comment type="similarity">
    <text evidence="1">Belongs to the ABC transporter superfamily.</text>
</comment>
<dbReference type="InterPro" id="IPR052156">
    <property type="entry name" value="BCAA_Transport_ATP-bd_LivF"/>
</dbReference>
<dbReference type="PROSITE" id="PS00211">
    <property type="entry name" value="ABC_TRANSPORTER_1"/>
    <property type="match status" value="1"/>
</dbReference>
<gene>
    <name evidence="7" type="ORF">UFOPK2837_00076</name>
    <name evidence="8" type="ORF">UFOPK4319_00279</name>
</gene>
<keyword evidence="2" id="KW-0813">Transport</keyword>
<dbReference type="CDD" id="cd03224">
    <property type="entry name" value="ABC_TM1139_LivF_branched"/>
    <property type="match status" value="1"/>
</dbReference>
<evidence type="ECO:0000256" key="1">
    <source>
        <dbReference type="ARBA" id="ARBA00005417"/>
    </source>
</evidence>
<sequence length="241" mass="25894">MGENILAVKDLVVNYGNIQALAGISIEIARGEIVTLIGSNGAGKSTTLRTISGINKPVSGDITFEGKSILGMKTHQLARAGIAHAPEGRHIIPGLSVEQNLEVGLTARPEEFEDSIEKDFERIYTLFPVLRERKKQTGWSLSGGEQQMLSLGRALISKPRLLLLDEPSLGLAPKVTAQVFEAIASVNEVDGVTILLVEQNAFMALNVAHRGYLLENGVVRHSGTSKELMDSPAVRDAYLGA</sequence>
<evidence type="ECO:0000256" key="2">
    <source>
        <dbReference type="ARBA" id="ARBA00022448"/>
    </source>
</evidence>
<keyword evidence="4" id="KW-0067">ATP-binding</keyword>
<name>A0A6J6T7M2_9ZZZZ</name>
<dbReference type="AlphaFoldDB" id="A0A6J6T7M2"/>
<evidence type="ECO:0000256" key="4">
    <source>
        <dbReference type="ARBA" id="ARBA00022840"/>
    </source>
</evidence>
<dbReference type="InterPro" id="IPR027417">
    <property type="entry name" value="P-loop_NTPase"/>
</dbReference>
<dbReference type="InterPro" id="IPR003593">
    <property type="entry name" value="AAA+_ATPase"/>
</dbReference>
<keyword evidence="5" id="KW-0029">Amino-acid transport</keyword>
<keyword evidence="3" id="KW-0547">Nucleotide-binding</keyword>
<dbReference type="PANTHER" id="PTHR43820:SF4">
    <property type="entry name" value="HIGH-AFFINITY BRANCHED-CHAIN AMINO ACID TRANSPORT ATP-BINDING PROTEIN LIVF"/>
    <property type="match status" value="1"/>
</dbReference>
<dbReference type="EMBL" id="CAEZZF010000002">
    <property type="protein sequence ID" value="CAB4742309.1"/>
    <property type="molecule type" value="Genomic_DNA"/>
</dbReference>
<dbReference type="SMART" id="SM00382">
    <property type="entry name" value="AAA"/>
    <property type="match status" value="1"/>
</dbReference>
<dbReference type="InterPro" id="IPR017871">
    <property type="entry name" value="ABC_transporter-like_CS"/>
</dbReference>
<dbReference type="GO" id="GO:0016887">
    <property type="term" value="F:ATP hydrolysis activity"/>
    <property type="evidence" value="ECO:0007669"/>
    <property type="project" value="InterPro"/>
</dbReference>
<dbReference type="GO" id="GO:0015658">
    <property type="term" value="F:branched-chain amino acid transmembrane transporter activity"/>
    <property type="evidence" value="ECO:0007669"/>
    <property type="project" value="TreeGrafter"/>
</dbReference>
<dbReference type="SUPFAM" id="SSF52540">
    <property type="entry name" value="P-loop containing nucleoside triphosphate hydrolases"/>
    <property type="match status" value="1"/>
</dbReference>
<organism evidence="7">
    <name type="scientific">freshwater metagenome</name>
    <dbReference type="NCBI Taxonomy" id="449393"/>
    <lineage>
        <taxon>unclassified sequences</taxon>
        <taxon>metagenomes</taxon>
        <taxon>ecological metagenomes</taxon>
    </lineage>
</organism>
<evidence type="ECO:0000259" key="6">
    <source>
        <dbReference type="PROSITE" id="PS50893"/>
    </source>
</evidence>
<evidence type="ECO:0000313" key="7">
    <source>
        <dbReference type="EMBL" id="CAB4742309.1"/>
    </source>
</evidence>
<protein>
    <submittedName>
        <fullName evidence="7">Unannotated protein</fullName>
    </submittedName>
</protein>
<dbReference type="PANTHER" id="PTHR43820">
    <property type="entry name" value="HIGH-AFFINITY BRANCHED-CHAIN AMINO ACID TRANSPORT ATP-BINDING PROTEIN LIVF"/>
    <property type="match status" value="1"/>
</dbReference>
<dbReference type="Gene3D" id="3.40.50.300">
    <property type="entry name" value="P-loop containing nucleotide triphosphate hydrolases"/>
    <property type="match status" value="1"/>
</dbReference>
<dbReference type="InterPro" id="IPR003439">
    <property type="entry name" value="ABC_transporter-like_ATP-bd"/>
</dbReference>
<proteinExistence type="inferred from homology"/>
<reference evidence="7" key="1">
    <citation type="submission" date="2020-05" db="EMBL/GenBank/DDBJ databases">
        <authorList>
            <person name="Chiriac C."/>
            <person name="Salcher M."/>
            <person name="Ghai R."/>
            <person name="Kavagutti S V."/>
        </authorList>
    </citation>
    <scope>NUCLEOTIDE SEQUENCE</scope>
</reference>
<evidence type="ECO:0000256" key="5">
    <source>
        <dbReference type="ARBA" id="ARBA00022970"/>
    </source>
</evidence>
<dbReference type="PROSITE" id="PS50893">
    <property type="entry name" value="ABC_TRANSPORTER_2"/>
    <property type="match status" value="1"/>
</dbReference>
<accession>A0A6J6T7M2</accession>
<dbReference type="GO" id="GO:0015807">
    <property type="term" value="P:L-amino acid transport"/>
    <property type="evidence" value="ECO:0007669"/>
    <property type="project" value="TreeGrafter"/>
</dbReference>
<evidence type="ECO:0000256" key="3">
    <source>
        <dbReference type="ARBA" id="ARBA00022741"/>
    </source>
</evidence>
<dbReference type="EMBL" id="CAFBQN010000009">
    <property type="protein sequence ID" value="CAB5053966.1"/>
    <property type="molecule type" value="Genomic_DNA"/>
</dbReference>
<evidence type="ECO:0000313" key="8">
    <source>
        <dbReference type="EMBL" id="CAB5053966.1"/>
    </source>
</evidence>
<feature type="domain" description="ABC transporter" evidence="6">
    <location>
        <begin position="6"/>
        <end position="241"/>
    </location>
</feature>